<dbReference type="Gene3D" id="3.30.70.1070">
    <property type="entry name" value="Sporulation related repeat"/>
    <property type="match status" value="1"/>
</dbReference>
<feature type="domain" description="SPOR" evidence="1">
    <location>
        <begin position="92"/>
        <end position="171"/>
    </location>
</feature>
<evidence type="ECO:0000313" key="2">
    <source>
        <dbReference type="EMBL" id="UUM32565.1"/>
    </source>
</evidence>
<proteinExistence type="predicted"/>
<evidence type="ECO:0000313" key="3">
    <source>
        <dbReference type="Proteomes" id="UP001058602"/>
    </source>
</evidence>
<keyword evidence="3" id="KW-1185">Reference proteome</keyword>
<dbReference type="PROSITE" id="PS51724">
    <property type="entry name" value="SPOR"/>
    <property type="match status" value="1"/>
</dbReference>
<dbReference type="InterPro" id="IPR007730">
    <property type="entry name" value="SPOR-like_dom"/>
</dbReference>
<dbReference type="EMBL" id="CP102097">
    <property type="protein sequence ID" value="UUM32565.1"/>
    <property type="molecule type" value="Genomic_DNA"/>
</dbReference>
<dbReference type="InterPro" id="IPR036680">
    <property type="entry name" value="SPOR-like_sf"/>
</dbReference>
<evidence type="ECO:0000259" key="1">
    <source>
        <dbReference type="PROSITE" id="PS51724"/>
    </source>
</evidence>
<dbReference type="SUPFAM" id="SSF110997">
    <property type="entry name" value="Sporulation related repeat"/>
    <property type="match status" value="1"/>
</dbReference>
<gene>
    <name evidence="2" type="ORF">NP165_13405</name>
</gene>
<accession>A0ABY5LNQ3</accession>
<dbReference type="PROSITE" id="PS51257">
    <property type="entry name" value="PROKAR_LIPOPROTEIN"/>
    <property type="match status" value="1"/>
</dbReference>
<dbReference type="Pfam" id="PF05036">
    <property type="entry name" value="SPOR"/>
    <property type="match status" value="1"/>
</dbReference>
<organism evidence="2 3">
    <name type="scientific">Vibrio japonicus</name>
    <dbReference type="NCBI Taxonomy" id="1824638"/>
    <lineage>
        <taxon>Bacteria</taxon>
        <taxon>Pseudomonadati</taxon>
        <taxon>Pseudomonadota</taxon>
        <taxon>Gammaproteobacteria</taxon>
        <taxon>Vibrionales</taxon>
        <taxon>Vibrionaceae</taxon>
        <taxon>Vibrio</taxon>
    </lineage>
</organism>
<reference evidence="2" key="1">
    <citation type="submission" date="2022-07" db="EMBL/GenBank/DDBJ databases">
        <title>Complete genome of Vibrio japonicus strain JCM 31412T and phylogenomic assessment of the Nereis clade of the genus Vibrio.</title>
        <authorList>
            <person name="Shlafstein M.D."/>
            <person name="Emsley S.A."/>
            <person name="Ushijima B."/>
            <person name="Videau P."/>
            <person name="Saw J.H."/>
        </authorList>
    </citation>
    <scope>NUCLEOTIDE SEQUENCE</scope>
    <source>
        <strain evidence="2">JCM 31412</strain>
    </source>
</reference>
<name>A0ABY5LNQ3_9VIBR</name>
<dbReference type="RefSeq" id="WP_257086231.1">
    <property type="nucleotide sequence ID" value="NZ_CP102097.1"/>
</dbReference>
<protein>
    <submittedName>
        <fullName evidence="2">SPOR domain-containing protein</fullName>
    </submittedName>
</protein>
<dbReference type="Proteomes" id="UP001058602">
    <property type="component" value="Chromosome 2"/>
</dbReference>
<sequence>MKKIAIVGLSVVLSGCISSEYITDVKSESHREDYRTAKVEKPLLSQPKVAEQNVQPNVVNTAPIAEKQVVKVTPKTKPSVSITPPSVKQNSMNARFGYTIQVVAVGDQVKVDQFARKLPQHEQPIWENYKVVNGTKWYTILFGDYATRSEAQAAIAQLPSDFRTLKPFVKSIDSIKNSEYPNLNKLN</sequence>